<dbReference type="EMBL" id="FMXM01000002">
    <property type="protein sequence ID" value="SDA39519.1"/>
    <property type="molecule type" value="Genomic_DNA"/>
</dbReference>
<feature type="domain" description="ParB-like N-terminal" evidence="1">
    <location>
        <begin position="5"/>
        <end position="100"/>
    </location>
</feature>
<organism evidence="2 3">
    <name type="scientific">Mesorhizobium qingshengii</name>
    <dbReference type="NCBI Taxonomy" id="1165689"/>
    <lineage>
        <taxon>Bacteria</taxon>
        <taxon>Pseudomonadati</taxon>
        <taxon>Pseudomonadota</taxon>
        <taxon>Alphaproteobacteria</taxon>
        <taxon>Hyphomicrobiales</taxon>
        <taxon>Phyllobacteriaceae</taxon>
        <taxon>Mesorhizobium</taxon>
    </lineage>
</organism>
<dbReference type="InterPro" id="IPR050336">
    <property type="entry name" value="Chromosome_partition/occlusion"/>
</dbReference>
<dbReference type="GO" id="GO:0007059">
    <property type="term" value="P:chromosome segregation"/>
    <property type="evidence" value="ECO:0007669"/>
    <property type="project" value="TreeGrafter"/>
</dbReference>
<gene>
    <name evidence="2" type="ORF">SAMN02927914_00155</name>
</gene>
<reference evidence="2 3" key="1">
    <citation type="submission" date="2016-10" db="EMBL/GenBank/DDBJ databases">
        <authorList>
            <person name="de Groot N.N."/>
        </authorList>
    </citation>
    <scope>NUCLEOTIDE SEQUENCE [LARGE SCALE GENOMIC DNA]</scope>
    <source>
        <strain evidence="2 3">CGMCC 1.12097</strain>
    </source>
</reference>
<proteinExistence type="predicted"/>
<dbReference type="STRING" id="1165689.SAMN02927914_00155"/>
<dbReference type="AlphaFoldDB" id="A0A1G5V0X3"/>
<dbReference type="InterPro" id="IPR003115">
    <property type="entry name" value="ParB_N"/>
</dbReference>
<dbReference type="PANTHER" id="PTHR33375:SF1">
    <property type="entry name" value="CHROMOSOME-PARTITIONING PROTEIN PARB-RELATED"/>
    <property type="match status" value="1"/>
</dbReference>
<evidence type="ECO:0000313" key="3">
    <source>
        <dbReference type="Proteomes" id="UP000198588"/>
    </source>
</evidence>
<dbReference type="Gene3D" id="3.90.1530.30">
    <property type="match status" value="1"/>
</dbReference>
<dbReference type="SUPFAM" id="SSF110849">
    <property type="entry name" value="ParB/Sulfiredoxin"/>
    <property type="match status" value="1"/>
</dbReference>
<accession>A0A1G5V0X3</accession>
<evidence type="ECO:0000259" key="1">
    <source>
        <dbReference type="SMART" id="SM00470"/>
    </source>
</evidence>
<protein>
    <submittedName>
        <fullName evidence="2">Chromosome partitioning protein, ParB family</fullName>
    </submittedName>
</protein>
<sequence length="279" mass="31203">MTTPTKIKIAEIRVPANRRRLDPAWVATIMADIQGGNGHMIPIEVVPDQTEGFEYRLIFGGHRLAAISGLGDAEIDAFVKDPKEVATETQIRKREIAENLIRRQLSVLDRAKDIADWRDIYDAEHGTGKTGRKKGREVVEDDELSAKFALNFSEAAQAVLGISRRSVFHALKIATIPELIRQDISLHAIADSQTDLLQLASDPPQRQAAIARLLTMAADDAPKTVSEAIAVIDRTVKPAAEPRWQKLAGDFSKMKEGEQDRFFELHEAAIQRWLKDRQR</sequence>
<dbReference type="InterPro" id="IPR036086">
    <property type="entry name" value="ParB/Sulfiredoxin_sf"/>
</dbReference>
<evidence type="ECO:0000313" key="2">
    <source>
        <dbReference type="EMBL" id="SDA39519.1"/>
    </source>
</evidence>
<dbReference type="Pfam" id="PF02195">
    <property type="entry name" value="ParB_N"/>
    <property type="match status" value="1"/>
</dbReference>
<dbReference type="GO" id="GO:0005694">
    <property type="term" value="C:chromosome"/>
    <property type="evidence" value="ECO:0007669"/>
    <property type="project" value="TreeGrafter"/>
</dbReference>
<dbReference type="SMART" id="SM00470">
    <property type="entry name" value="ParB"/>
    <property type="match status" value="1"/>
</dbReference>
<dbReference type="Proteomes" id="UP000198588">
    <property type="component" value="Unassembled WGS sequence"/>
</dbReference>
<dbReference type="RefSeq" id="WP_167364897.1">
    <property type="nucleotide sequence ID" value="NZ_FMXM01000002.1"/>
</dbReference>
<name>A0A1G5V0X3_9HYPH</name>
<dbReference type="Gene3D" id="1.10.10.2830">
    <property type="match status" value="1"/>
</dbReference>
<dbReference type="PANTHER" id="PTHR33375">
    <property type="entry name" value="CHROMOSOME-PARTITIONING PROTEIN PARB-RELATED"/>
    <property type="match status" value="1"/>
</dbReference>